<evidence type="ECO:0000313" key="5">
    <source>
        <dbReference type="Proteomes" id="UP000279271"/>
    </source>
</evidence>
<proteinExistence type="predicted"/>
<reference evidence="3" key="3">
    <citation type="submission" date="2018-10" db="EMBL/GenBank/DDBJ databases">
        <authorList>
            <person name="Hovde B."/>
            <person name="Zhang X."/>
        </authorList>
    </citation>
    <scope>NUCLEOTIDE SEQUENCE [LARGE SCALE GENOMIC DNA]</scope>
    <source>
        <strain evidence="3">UTEX 25</strain>
    </source>
</reference>
<evidence type="ECO:0000313" key="3">
    <source>
        <dbReference type="EMBL" id="RMZ53117.1"/>
    </source>
</evidence>
<evidence type="ECO:0000313" key="2">
    <source>
        <dbReference type="EMBL" id="KFM24597.1"/>
    </source>
</evidence>
<keyword evidence="4" id="KW-1185">Reference proteome</keyword>
<sequence length="100" mass="10401">MQESGSGTGTQPSSPHAELESSSQGPLLEQIGMLLASVDSLHAALRNERAHSCALEEELAAMRVTVNTLKSQLAAALEDRPERGRQGSGSLGSETVMGAL</sequence>
<dbReference type="RefSeq" id="XP_011397485.1">
    <property type="nucleotide sequence ID" value="XM_011399183.1"/>
</dbReference>
<accession>A0A087SFU3</accession>
<dbReference type="AlphaFoldDB" id="A0A087SFU3"/>
<evidence type="ECO:0000256" key="1">
    <source>
        <dbReference type="SAM" id="MobiDB-lite"/>
    </source>
</evidence>
<reference evidence="2 4" key="1">
    <citation type="journal article" date="2014" name="BMC Genomics">
        <title>Oil accumulation mechanisms of the oleaginous microalga Chlorella protothecoides revealed through its genome, transcriptomes, and proteomes.</title>
        <authorList>
            <person name="Gao C."/>
            <person name="Wang Y."/>
            <person name="Shen Y."/>
            <person name="Yan D."/>
            <person name="He X."/>
            <person name="Dai J."/>
            <person name="Wu Q."/>
        </authorList>
    </citation>
    <scope>NUCLEOTIDE SEQUENCE [LARGE SCALE GENOMIC DNA]</scope>
    <source>
        <strain evidence="2 4">0710</strain>
    </source>
</reference>
<evidence type="ECO:0000313" key="4">
    <source>
        <dbReference type="Proteomes" id="UP000028924"/>
    </source>
</evidence>
<dbReference type="Proteomes" id="UP000028924">
    <property type="component" value="Unassembled WGS sequence"/>
</dbReference>
<dbReference type="GeneID" id="23613706"/>
<dbReference type="KEGG" id="apro:F751_2315"/>
<protein>
    <submittedName>
        <fullName evidence="2">Uncharacterized protein</fullName>
    </submittedName>
</protein>
<name>A0A087SFU3_AUXPR</name>
<dbReference type="EMBL" id="QOKY01000199">
    <property type="protein sequence ID" value="RMZ53117.1"/>
    <property type="molecule type" value="Genomic_DNA"/>
</dbReference>
<dbReference type="EMBL" id="KL662109">
    <property type="protein sequence ID" value="KFM24597.1"/>
    <property type="molecule type" value="Genomic_DNA"/>
</dbReference>
<gene>
    <name evidence="3" type="ORF">APUTEX25_005106</name>
    <name evidence="2" type="ORF">F751_2315</name>
</gene>
<dbReference type="Proteomes" id="UP000279271">
    <property type="component" value="Unassembled WGS sequence"/>
</dbReference>
<reference evidence="3" key="4">
    <citation type="submission" date="2018-11" db="EMBL/GenBank/DDBJ databases">
        <title>Characterization of plant carbon substrate utilization by Auxenochlorella protothecoides.</title>
        <authorList>
            <person name="Vogler B.W."/>
            <person name="Starkenburg S.R."/>
            <person name="Sudasinghe N."/>
            <person name="Schambach J.Y."/>
            <person name="Rollin J.A."/>
            <person name="Pattathil S."/>
            <person name="Barry A.N."/>
        </authorList>
    </citation>
    <scope>NUCLEOTIDE SEQUENCE [LARGE SCALE GENOMIC DNA]</scope>
    <source>
        <strain evidence="3">UTEX 25</strain>
    </source>
</reference>
<reference evidence="5" key="2">
    <citation type="journal article" date="2018" name="Algal Res.">
        <title>Characterization of plant carbon substrate utilization by Auxenochlorella protothecoides.</title>
        <authorList>
            <person name="Vogler B.W."/>
            <person name="Starkenburg S.R."/>
            <person name="Sudasinghe N."/>
            <person name="Schambach J.Y."/>
            <person name="Rollin J.A."/>
            <person name="Pattathil S."/>
            <person name="Barry A.N."/>
        </authorList>
    </citation>
    <scope>NUCLEOTIDE SEQUENCE [LARGE SCALE GENOMIC DNA]</scope>
    <source>
        <strain evidence="5">UTEX 25</strain>
    </source>
</reference>
<feature type="region of interest" description="Disordered" evidence="1">
    <location>
        <begin position="1"/>
        <end position="25"/>
    </location>
</feature>
<feature type="region of interest" description="Disordered" evidence="1">
    <location>
        <begin position="75"/>
        <end position="100"/>
    </location>
</feature>
<organism evidence="2 4">
    <name type="scientific">Auxenochlorella protothecoides</name>
    <name type="common">Green microalga</name>
    <name type="synonym">Chlorella protothecoides</name>
    <dbReference type="NCBI Taxonomy" id="3075"/>
    <lineage>
        <taxon>Eukaryota</taxon>
        <taxon>Viridiplantae</taxon>
        <taxon>Chlorophyta</taxon>
        <taxon>core chlorophytes</taxon>
        <taxon>Trebouxiophyceae</taxon>
        <taxon>Chlorellales</taxon>
        <taxon>Chlorellaceae</taxon>
        <taxon>Auxenochlorella</taxon>
    </lineage>
</organism>